<dbReference type="CDD" id="cd05466">
    <property type="entry name" value="PBP2_LTTR_substrate"/>
    <property type="match status" value="1"/>
</dbReference>
<dbReference type="PRINTS" id="PR00039">
    <property type="entry name" value="HTHLYSR"/>
</dbReference>
<evidence type="ECO:0000256" key="1">
    <source>
        <dbReference type="ARBA" id="ARBA00009437"/>
    </source>
</evidence>
<comment type="similarity">
    <text evidence="1">Belongs to the LysR transcriptional regulatory family.</text>
</comment>
<evidence type="ECO:0000313" key="7">
    <source>
        <dbReference type="Proteomes" id="UP001141992"/>
    </source>
</evidence>
<dbReference type="GO" id="GO:0003700">
    <property type="term" value="F:DNA-binding transcription factor activity"/>
    <property type="evidence" value="ECO:0007669"/>
    <property type="project" value="InterPro"/>
</dbReference>
<dbReference type="RefSeq" id="WP_269864133.1">
    <property type="nucleotide sequence ID" value="NZ_AP028040.1"/>
</dbReference>
<dbReference type="InterPro" id="IPR036390">
    <property type="entry name" value="WH_DNA-bd_sf"/>
</dbReference>
<name>A0A9X3L139_ALCXX</name>
<gene>
    <name evidence="6" type="ORF">O9570_19130</name>
</gene>
<dbReference type="InterPro" id="IPR005119">
    <property type="entry name" value="LysR_subst-bd"/>
</dbReference>
<dbReference type="EMBL" id="JAPZVI010000016">
    <property type="protein sequence ID" value="MCZ8403575.1"/>
    <property type="molecule type" value="Genomic_DNA"/>
</dbReference>
<dbReference type="Pfam" id="PF00126">
    <property type="entry name" value="HTH_1"/>
    <property type="match status" value="1"/>
</dbReference>
<dbReference type="Pfam" id="PF03466">
    <property type="entry name" value="LysR_substrate"/>
    <property type="match status" value="1"/>
</dbReference>
<dbReference type="GO" id="GO:0000976">
    <property type="term" value="F:transcription cis-regulatory region binding"/>
    <property type="evidence" value="ECO:0007669"/>
    <property type="project" value="TreeGrafter"/>
</dbReference>
<dbReference type="PROSITE" id="PS50931">
    <property type="entry name" value="HTH_LYSR"/>
    <property type="match status" value="1"/>
</dbReference>
<dbReference type="Proteomes" id="UP001141992">
    <property type="component" value="Unassembled WGS sequence"/>
</dbReference>
<dbReference type="Gene3D" id="3.40.190.290">
    <property type="match status" value="1"/>
</dbReference>
<dbReference type="InterPro" id="IPR000847">
    <property type="entry name" value="LysR_HTH_N"/>
</dbReference>
<proteinExistence type="inferred from homology"/>
<keyword evidence="2" id="KW-0805">Transcription regulation</keyword>
<dbReference type="AlphaFoldDB" id="A0A9X3L139"/>
<evidence type="ECO:0000256" key="2">
    <source>
        <dbReference type="ARBA" id="ARBA00023015"/>
    </source>
</evidence>
<feature type="domain" description="HTH lysR-type" evidence="5">
    <location>
        <begin position="1"/>
        <end position="58"/>
    </location>
</feature>
<dbReference type="SUPFAM" id="SSF46785">
    <property type="entry name" value="Winged helix' DNA-binding domain"/>
    <property type="match status" value="1"/>
</dbReference>
<dbReference type="Gene3D" id="1.10.10.10">
    <property type="entry name" value="Winged helix-like DNA-binding domain superfamily/Winged helix DNA-binding domain"/>
    <property type="match status" value="1"/>
</dbReference>
<dbReference type="InterPro" id="IPR036388">
    <property type="entry name" value="WH-like_DNA-bd_sf"/>
</dbReference>
<organism evidence="6 7">
    <name type="scientific">Alcaligenes xylosoxydans xylosoxydans</name>
    <name type="common">Achromobacter xylosoxidans</name>
    <dbReference type="NCBI Taxonomy" id="85698"/>
    <lineage>
        <taxon>Bacteria</taxon>
        <taxon>Pseudomonadati</taxon>
        <taxon>Pseudomonadota</taxon>
        <taxon>Betaproteobacteria</taxon>
        <taxon>Burkholderiales</taxon>
        <taxon>Alcaligenaceae</taxon>
        <taxon>Achromobacter</taxon>
    </lineage>
</organism>
<dbReference type="PANTHER" id="PTHR30126:SF94">
    <property type="entry name" value="LYSR FAMILY TRANSCRIPTIONAL REGULATOR"/>
    <property type="match status" value="1"/>
</dbReference>
<comment type="caution">
    <text evidence="6">The sequence shown here is derived from an EMBL/GenBank/DDBJ whole genome shotgun (WGS) entry which is preliminary data.</text>
</comment>
<evidence type="ECO:0000313" key="6">
    <source>
        <dbReference type="EMBL" id="MCZ8403575.1"/>
    </source>
</evidence>
<keyword evidence="4" id="KW-0804">Transcription</keyword>
<dbReference type="PANTHER" id="PTHR30126">
    <property type="entry name" value="HTH-TYPE TRANSCRIPTIONAL REGULATOR"/>
    <property type="match status" value="1"/>
</dbReference>
<evidence type="ECO:0000259" key="5">
    <source>
        <dbReference type="PROSITE" id="PS50931"/>
    </source>
</evidence>
<evidence type="ECO:0000256" key="3">
    <source>
        <dbReference type="ARBA" id="ARBA00023125"/>
    </source>
</evidence>
<sequence>MSSSRLRAFLAVARHGSFSAGARALGLAQPTLTAQIQSLEKQHDVELFHRRGRGSHLTPLGLALLPIAQQLGALEVDAFNLLHDAGKLNSGELRIGAVGPFHVIEMVDAYHRLYPGVDLSIRVGNSAEVLADLESYVTDIAVLAGARDAPGLSAISYASHPVILFAPVTHPLACHDSLPLSALHDVPLLQREPGSTTRAALEAALAEAGVKPRTVMEIGSREALREAVARGLGMGTVSEAEFIPDSRFRPIRIEGDPVRTDTYLYCLAERRDSRLLSSFIDEVLKIRGDGPAHPA</sequence>
<keyword evidence="3" id="KW-0238">DNA-binding</keyword>
<dbReference type="SUPFAM" id="SSF53850">
    <property type="entry name" value="Periplasmic binding protein-like II"/>
    <property type="match status" value="1"/>
</dbReference>
<accession>A0A9X3L139</accession>
<reference evidence="6" key="1">
    <citation type="submission" date="2022-12" db="EMBL/GenBank/DDBJ databases">
        <authorList>
            <person name="Voronina O.L."/>
            <person name="Kunda M.S."/>
            <person name="Ryzhova N."/>
            <person name="Aksenova E.I."/>
        </authorList>
    </citation>
    <scope>NUCLEOTIDE SEQUENCE</scope>
    <source>
        <strain evidence="6">SCCH136:Ach223948</strain>
    </source>
</reference>
<evidence type="ECO:0000256" key="4">
    <source>
        <dbReference type="ARBA" id="ARBA00023163"/>
    </source>
</evidence>
<protein>
    <submittedName>
        <fullName evidence="6">LysR substrate-binding domain-containing protein</fullName>
    </submittedName>
</protein>